<dbReference type="SUPFAM" id="SSF54637">
    <property type="entry name" value="Thioesterase/thiol ester dehydrase-isomerase"/>
    <property type="match status" value="1"/>
</dbReference>
<dbReference type="NCBIfam" id="TIGR00369">
    <property type="entry name" value="unchar_dom_1"/>
    <property type="match status" value="1"/>
</dbReference>
<evidence type="ECO:0000313" key="5">
    <source>
        <dbReference type="Proteomes" id="UP000649799"/>
    </source>
</evidence>
<comment type="caution">
    <text evidence="4">The sequence shown here is derived from an EMBL/GenBank/DDBJ whole genome shotgun (WGS) entry which is preliminary data.</text>
</comment>
<dbReference type="Pfam" id="PF03061">
    <property type="entry name" value="4HBT"/>
    <property type="match status" value="1"/>
</dbReference>
<feature type="domain" description="Thioesterase" evidence="3">
    <location>
        <begin position="50"/>
        <end position="128"/>
    </location>
</feature>
<name>A0ABX0HD62_9BACT</name>
<evidence type="ECO:0000313" key="4">
    <source>
        <dbReference type="EMBL" id="NHE59664.1"/>
    </source>
</evidence>
<keyword evidence="2" id="KW-0378">Hydrolase</keyword>
<dbReference type="Proteomes" id="UP000649799">
    <property type="component" value="Unassembled WGS sequence"/>
</dbReference>
<sequence>MIFTEKPDLNFLNQIGKESMTGFLEITYTAIGDDFLEAAMPVGPKTKQPFGLLHGGASVVLAESLGSVAASLTLEKDKAYAVGLEINANHLRPVKEGIVTGRAMPIHLGKKTQVWEIKIKDNKDRLSCISRITLAILEK</sequence>
<evidence type="ECO:0000256" key="1">
    <source>
        <dbReference type="ARBA" id="ARBA00008324"/>
    </source>
</evidence>
<accession>A0ABX0HD62</accession>
<dbReference type="InterPro" id="IPR006683">
    <property type="entry name" value="Thioestr_dom"/>
</dbReference>
<dbReference type="PANTHER" id="PTHR43240">
    <property type="entry name" value="1,4-DIHYDROXY-2-NAPHTHOYL-COA THIOESTERASE 1"/>
    <property type="match status" value="1"/>
</dbReference>
<dbReference type="EMBL" id="JAANYN010000016">
    <property type="protein sequence ID" value="NHE59664.1"/>
    <property type="molecule type" value="Genomic_DNA"/>
</dbReference>
<gene>
    <name evidence="4" type="ORF">G9Q97_22880</name>
</gene>
<dbReference type="RefSeq" id="WP_166151279.1">
    <property type="nucleotide sequence ID" value="NZ_JAANYN010000016.1"/>
</dbReference>
<dbReference type="PANTHER" id="PTHR43240:SF5">
    <property type="entry name" value="1,4-DIHYDROXY-2-NAPHTHOYL-COA THIOESTERASE 1"/>
    <property type="match status" value="1"/>
</dbReference>
<reference evidence="4 5" key="1">
    <citation type="submission" date="2020-03" db="EMBL/GenBank/DDBJ databases">
        <title>Cyclobacterium plantarum sp. nov., a marine bacterium isolated from a coastal-marine wetland.</title>
        <authorList>
            <person name="Sanchez-Porro C."/>
            <person name="Ventosa A."/>
            <person name="Amoozegar M."/>
        </authorList>
    </citation>
    <scope>NUCLEOTIDE SEQUENCE [LARGE SCALE GENOMIC DNA]</scope>
    <source>
        <strain evidence="4 5">GBPx2</strain>
    </source>
</reference>
<organism evidence="4 5">
    <name type="scientific">Cyclobacterium plantarum</name>
    <dbReference type="NCBI Taxonomy" id="2716263"/>
    <lineage>
        <taxon>Bacteria</taxon>
        <taxon>Pseudomonadati</taxon>
        <taxon>Bacteroidota</taxon>
        <taxon>Cytophagia</taxon>
        <taxon>Cytophagales</taxon>
        <taxon>Cyclobacteriaceae</taxon>
        <taxon>Cyclobacterium</taxon>
    </lineage>
</organism>
<dbReference type="CDD" id="cd03443">
    <property type="entry name" value="PaaI_thioesterase"/>
    <property type="match status" value="1"/>
</dbReference>
<evidence type="ECO:0000256" key="2">
    <source>
        <dbReference type="ARBA" id="ARBA00022801"/>
    </source>
</evidence>
<proteinExistence type="inferred from homology"/>
<dbReference type="InterPro" id="IPR003736">
    <property type="entry name" value="PAAI_dom"/>
</dbReference>
<evidence type="ECO:0000259" key="3">
    <source>
        <dbReference type="Pfam" id="PF03061"/>
    </source>
</evidence>
<protein>
    <submittedName>
        <fullName evidence="4">Hotdog fold thioesterase</fullName>
    </submittedName>
</protein>
<comment type="similarity">
    <text evidence="1">Belongs to the thioesterase PaaI family.</text>
</comment>
<keyword evidence="5" id="KW-1185">Reference proteome</keyword>
<dbReference type="Gene3D" id="3.10.129.10">
    <property type="entry name" value="Hotdog Thioesterase"/>
    <property type="match status" value="1"/>
</dbReference>
<dbReference type="InterPro" id="IPR029069">
    <property type="entry name" value="HotDog_dom_sf"/>
</dbReference>